<evidence type="ECO:0000313" key="2">
    <source>
        <dbReference type="EMBL" id="KKM70454.1"/>
    </source>
</evidence>
<proteinExistence type="predicted"/>
<dbReference type="EMBL" id="LAZR01009814">
    <property type="protein sequence ID" value="KKM70454.1"/>
    <property type="molecule type" value="Genomic_DNA"/>
</dbReference>
<organism evidence="2">
    <name type="scientific">marine sediment metagenome</name>
    <dbReference type="NCBI Taxonomy" id="412755"/>
    <lineage>
        <taxon>unclassified sequences</taxon>
        <taxon>metagenomes</taxon>
        <taxon>ecological metagenomes</taxon>
    </lineage>
</organism>
<protein>
    <recommendedName>
        <fullName evidence="1">DUF1902 domain-containing protein</fullName>
    </recommendedName>
</protein>
<accession>A0A0F9JKT1</accession>
<sequence length="79" mass="9005">MAKGPLFVRAEWDDEARVWVATSDDVPGLATEGETVEALIEKLKVMIPELLEANGNPIEYEVPFEILTRRFEFAQRKDI</sequence>
<dbReference type="InterPro" id="IPR035069">
    <property type="entry name" value="TTHA1013/TTHA0281-like"/>
</dbReference>
<comment type="caution">
    <text evidence="2">The sequence shown here is derived from an EMBL/GenBank/DDBJ whole genome shotgun (WGS) entry which is preliminary data.</text>
</comment>
<dbReference type="AlphaFoldDB" id="A0A0F9JKT1"/>
<dbReference type="SUPFAM" id="SSF143100">
    <property type="entry name" value="TTHA1013/TTHA0281-like"/>
    <property type="match status" value="1"/>
</dbReference>
<reference evidence="2" key="1">
    <citation type="journal article" date="2015" name="Nature">
        <title>Complex archaea that bridge the gap between prokaryotes and eukaryotes.</title>
        <authorList>
            <person name="Spang A."/>
            <person name="Saw J.H."/>
            <person name="Jorgensen S.L."/>
            <person name="Zaremba-Niedzwiedzka K."/>
            <person name="Martijn J."/>
            <person name="Lind A.E."/>
            <person name="van Eijk R."/>
            <person name="Schleper C."/>
            <person name="Guy L."/>
            <person name="Ettema T.J."/>
        </authorList>
    </citation>
    <scope>NUCLEOTIDE SEQUENCE</scope>
</reference>
<evidence type="ECO:0000259" key="1">
    <source>
        <dbReference type="Pfam" id="PF08972"/>
    </source>
</evidence>
<dbReference type="InterPro" id="IPR015066">
    <property type="entry name" value="DUF1902"/>
</dbReference>
<dbReference type="Gene3D" id="3.30.2390.10">
    <property type="entry name" value="TTHA1013-like"/>
    <property type="match status" value="1"/>
</dbReference>
<gene>
    <name evidence="2" type="ORF">LCGC14_1440520</name>
</gene>
<name>A0A0F9JKT1_9ZZZZ</name>
<dbReference type="Pfam" id="PF08972">
    <property type="entry name" value="DUF1902"/>
    <property type="match status" value="1"/>
</dbReference>
<feature type="domain" description="DUF1902" evidence="1">
    <location>
        <begin position="6"/>
        <end position="69"/>
    </location>
</feature>